<evidence type="ECO:0000256" key="2">
    <source>
        <dbReference type="ARBA" id="ARBA00009320"/>
    </source>
</evidence>
<sequence>MSDDAPRLSVDGRAVDTISVRDRGFMYGDGLFETLRIVDGRVPLWARHVHRLSEGCARLRMPVPDANHLLGWIHQLIDGWGDATLRLTLSRGEGARGYAMPEFQHPTVAMSAQRSALPSAAAYRDGIAVRLCETRLALQPALAGMKHLNRLEQVLARSEWTGDTWGEGLMLDTDGHVVCATAANLFAVFDGELVTPPVDACGVAGVARAEILALTGATVSRLNPARLHEADEVFLTSAVRGILPVRVSDAREWRTGPITRRLQAHWCDLGLPLPGVTQESNE</sequence>
<dbReference type="InterPro" id="IPR001544">
    <property type="entry name" value="Aminotrans_IV"/>
</dbReference>
<evidence type="ECO:0000256" key="9">
    <source>
        <dbReference type="ARBA" id="ARBA00049529"/>
    </source>
</evidence>
<keyword evidence="6 11" id="KW-0456">Lyase</keyword>
<dbReference type="GO" id="GO:0046656">
    <property type="term" value="P:folic acid biosynthetic process"/>
    <property type="evidence" value="ECO:0007669"/>
    <property type="project" value="UniProtKB-KW"/>
</dbReference>
<evidence type="ECO:0000256" key="4">
    <source>
        <dbReference type="ARBA" id="ARBA00022898"/>
    </source>
</evidence>
<keyword evidence="5" id="KW-0289">Folate biosynthesis</keyword>
<dbReference type="GO" id="GO:0008153">
    <property type="term" value="P:4-aminobenzoate biosynthetic process"/>
    <property type="evidence" value="ECO:0007669"/>
    <property type="project" value="UniProtKB-UniRule"/>
</dbReference>
<dbReference type="Gene3D" id="3.30.470.10">
    <property type="match status" value="1"/>
</dbReference>
<evidence type="ECO:0000256" key="6">
    <source>
        <dbReference type="ARBA" id="ARBA00023239"/>
    </source>
</evidence>
<dbReference type="InterPro" id="IPR050571">
    <property type="entry name" value="Class-IV_PLP-Dep_Aminotrnsfr"/>
</dbReference>
<comment type="catalytic activity">
    <reaction evidence="9">
        <text>4-amino-4-deoxychorismate = 4-aminobenzoate + pyruvate + H(+)</text>
        <dbReference type="Rhea" id="RHEA:16201"/>
        <dbReference type="ChEBI" id="CHEBI:15361"/>
        <dbReference type="ChEBI" id="CHEBI:15378"/>
        <dbReference type="ChEBI" id="CHEBI:17836"/>
        <dbReference type="ChEBI" id="CHEBI:58406"/>
        <dbReference type="EC" id="4.1.3.38"/>
    </reaction>
</comment>
<dbReference type="EMBL" id="SMCS01000001">
    <property type="protein sequence ID" value="TCV97404.1"/>
    <property type="molecule type" value="Genomic_DNA"/>
</dbReference>
<dbReference type="InterPro" id="IPR043132">
    <property type="entry name" value="BCAT-like_C"/>
</dbReference>
<dbReference type="PANTHER" id="PTHR42743:SF2">
    <property type="entry name" value="AMINODEOXYCHORISMATE LYASE"/>
    <property type="match status" value="1"/>
</dbReference>
<evidence type="ECO:0000256" key="5">
    <source>
        <dbReference type="ARBA" id="ARBA00022909"/>
    </source>
</evidence>
<evidence type="ECO:0000313" key="12">
    <source>
        <dbReference type="Proteomes" id="UP000295645"/>
    </source>
</evidence>
<comment type="cofactor">
    <cofactor evidence="1">
        <name>pyridoxal 5'-phosphate</name>
        <dbReference type="ChEBI" id="CHEBI:597326"/>
    </cofactor>
</comment>
<name>A0A4R3Z0Q6_9GAMM</name>
<dbReference type="InterPro" id="IPR036038">
    <property type="entry name" value="Aminotransferase-like"/>
</dbReference>
<dbReference type="InterPro" id="IPR017824">
    <property type="entry name" value="Aminodeoxychorismate_lyase_IV"/>
</dbReference>
<reference evidence="11 12" key="1">
    <citation type="submission" date="2019-03" db="EMBL/GenBank/DDBJ databases">
        <title>Above-ground endophytic microbial communities from plants in different locations in the United States.</title>
        <authorList>
            <person name="Frank C."/>
        </authorList>
    </citation>
    <scope>NUCLEOTIDE SEQUENCE [LARGE SCALE GENOMIC DNA]</scope>
    <source>
        <strain evidence="11 12">LP_13_YM</strain>
    </source>
</reference>
<comment type="pathway">
    <text evidence="7">Cofactor biosynthesis; tetrahydrofolate biosynthesis; 4-aminobenzoate from chorismate: step 2/2.</text>
</comment>
<evidence type="ECO:0000256" key="1">
    <source>
        <dbReference type="ARBA" id="ARBA00001933"/>
    </source>
</evidence>
<comment type="subunit">
    <text evidence="3">Homodimer.</text>
</comment>
<evidence type="ECO:0000256" key="8">
    <source>
        <dbReference type="ARBA" id="ARBA00035676"/>
    </source>
</evidence>
<dbReference type="GO" id="GO:0005829">
    <property type="term" value="C:cytosol"/>
    <property type="evidence" value="ECO:0007669"/>
    <property type="project" value="TreeGrafter"/>
</dbReference>
<dbReference type="Pfam" id="PF01063">
    <property type="entry name" value="Aminotran_4"/>
    <property type="match status" value="1"/>
</dbReference>
<dbReference type="Gene3D" id="3.20.10.10">
    <property type="entry name" value="D-amino Acid Aminotransferase, subunit A, domain 2"/>
    <property type="match status" value="1"/>
</dbReference>
<dbReference type="InterPro" id="IPR043131">
    <property type="entry name" value="BCAT-like_N"/>
</dbReference>
<protein>
    <recommendedName>
        <fullName evidence="8 10">Aminodeoxychorismate lyase</fullName>
        <ecNumber evidence="8 10">4.1.3.38</ecNumber>
    </recommendedName>
</protein>
<dbReference type="GO" id="GO:0030170">
    <property type="term" value="F:pyridoxal phosphate binding"/>
    <property type="evidence" value="ECO:0007669"/>
    <property type="project" value="InterPro"/>
</dbReference>
<dbReference type="PANTHER" id="PTHR42743">
    <property type="entry name" value="AMINO-ACID AMINOTRANSFERASE"/>
    <property type="match status" value="1"/>
</dbReference>
<organism evidence="11 12">
    <name type="scientific">Luteibacter rhizovicinus</name>
    <dbReference type="NCBI Taxonomy" id="242606"/>
    <lineage>
        <taxon>Bacteria</taxon>
        <taxon>Pseudomonadati</taxon>
        <taxon>Pseudomonadota</taxon>
        <taxon>Gammaproteobacteria</taxon>
        <taxon>Lysobacterales</taxon>
        <taxon>Rhodanobacteraceae</taxon>
        <taxon>Luteibacter</taxon>
    </lineage>
</organism>
<gene>
    <name evidence="11" type="ORF">EC912_101415</name>
</gene>
<keyword evidence="4" id="KW-0663">Pyridoxal phosphate</keyword>
<dbReference type="CDD" id="cd01559">
    <property type="entry name" value="ADCL_like"/>
    <property type="match status" value="1"/>
</dbReference>
<dbReference type="RefSeq" id="WP_132141472.1">
    <property type="nucleotide sequence ID" value="NZ_SMCS01000001.1"/>
</dbReference>
<dbReference type="GO" id="GO:0008696">
    <property type="term" value="F:4-amino-4-deoxychorismate lyase activity"/>
    <property type="evidence" value="ECO:0007669"/>
    <property type="project" value="UniProtKB-UniRule"/>
</dbReference>
<dbReference type="AlphaFoldDB" id="A0A4R3Z0Q6"/>
<evidence type="ECO:0000256" key="10">
    <source>
        <dbReference type="NCBIfam" id="TIGR03461"/>
    </source>
</evidence>
<keyword evidence="12" id="KW-1185">Reference proteome</keyword>
<accession>A0A4R3Z0Q6</accession>
<dbReference type="SUPFAM" id="SSF56752">
    <property type="entry name" value="D-aminoacid aminotransferase-like PLP-dependent enzymes"/>
    <property type="match status" value="1"/>
</dbReference>
<proteinExistence type="inferred from homology"/>
<dbReference type="NCBIfam" id="NF004761">
    <property type="entry name" value="PRK06092.1"/>
    <property type="match status" value="1"/>
</dbReference>
<dbReference type="NCBIfam" id="TIGR03461">
    <property type="entry name" value="pabC_Proteo"/>
    <property type="match status" value="1"/>
</dbReference>
<evidence type="ECO:0000256" key="7">
    <source>
        <dbReference type="ARBA" id="ARBA00035633"/>
    </source>
</evidence>
<comment type="caution">
    <text evidence="11">The sequence shown here is derived from an EMBL/GenBank/DDBJ whole genome shotgun (WGS) entry which is preliminary data.</text>
</comment>
<comment type="similarity">
    <text evidence="2">Belongs to the class-IV pyridoxal-phosphate-dependent aminotransferase family.</text>
</comment>
<evidence type="ECO:0000256" key="3">
    <source>
        <dbReference type="ARBA" id="ARBA00011738"/>
    </source>
</evidence>
<dbReference type="OrthoDB" id="9805628at2"/>
<evidence type="ECO:0000313" key="11">
    <source>
        <dbReference type="EMBL" id="TCV97404.1"/>
    </source>
</evidence>
<dbReference type="Proteomes" id="UP000295645">
    <property type="component" value="Unassembled WGS sequence"/>
</dbReference>
<dbReference type="EC" id="4.1.3.38" evidence="8 10"/>